<dbReference type="EMBL" id="RQFP01000014">
    <property type="protein sequence ID" value="TGK91676.1"/>
    <property type="molecule type" value="Genomic_DNA"/>
</dbReference>
<dbReference type="Gene3D" id="3.40.50.300">
    <property type="entry name" value="P-loop containing nucleotide triphosphate hydrolases"/>
    <property type="match status" value="1"/>
</dbReference>
<dbReference type="SUPFAM" id="SSF52540">
    <property type="entry name" value="P-loop containing nucleoside triphosphate hydrolases"/>
    <property type="match status" value="1"/>
</dbReference>
<dbReference type="Pfam" id="PF01078">
    <property type="entry name" value="Mg_chelatase"/>
    <property type="match status" value="1"/>
</dbReference>
<accession>A0A2M9Y297</accession>
<dbReference type="AlphaFoldDB" id="A0A2M9Y297"/>
<gene>
    <name evidence="2" type="ORF">EHQ30_15850</name>
</gene>
<comment type="caution">
    <text evidence="2">The sequence shown here is derived from an EMBL/GenBank/DDBJ whole genome shotgun (WGS) entry which is preliminary data.</text>
</comment>
<organism evidence="2 3">
    <name type="scientific">Leptospira brenneri</name>
    <dbReference type="NCBI Taxonomy" id="2023182"/>
    <lineage>
        <taxon>Bacteria</taxon>
        <taxon>Pseudomonadati</taxon>
        <taxon>Spirochaetota</taxon>
        <taxon>Spirochaetia</taxon>
        <taxon>Leptospirales</taxon>
        <taxon>Leptospiraceae</taxon>
        <taxon>Leptospira</taxon>
    </lineage>
</organism>
<dbReference type="GO" id="GO:0005524">
    <property type="term" value="F:ATP binding"/>
    <property type="evidence" value="ECO:0007669"/>
    <property type="project" value="UniProtKB-KW"/>
</dbReference>
<sequence>MIPKRAEVGSLLYEWNGTKEIQVEVGIRKGLPGFQILGCASVSTKEAKDRIRLALEASGYQFPLETIIINLKPAHVPKRMVSLDLAMAAGILLATDQIPSPTYPIRYLGGLGLDGRILGGQELLPYLWQTPESSDQSFLLPSSLEKESLPKGRYQFLNHLEDLKNLSKDPPSTREVVYPSKTSPVWDVVYLDPYQMKVFQGLLYSLLGSHHSLLLGSPGSGKTMLHRMLASLLPPKEFRDHEDQGIWTSGGEFEVPSTKRPFRSPHHSATEVGLVGGGLPFQPGEISKAYGGILYLDEALEFKDRILECLRMPMEDSFLEIVRMNEKTKLKTEFTLMLSANPCPCGNYHGAETCHCSLQKIRLYLQKISGAFLDRITIFQTLFETNNERCIKLDELKMRKIILERYEFRKTRIIPKDEENKIQKILDIDPQTKQLSLRKKKQIISLSRTVADWNLSSRTKEVHIWEAVQYCIGYQWIYSLG</sequence>
<dbReference type="PANTHER" id="PTHR32039">
    <property type="entry name" value="MAGNESIUM-CHELATASE SUBUNIT CHLI"/>
    <property type="match status" value="1"/>
</dbReference>
<feature type="domain" description="Magnesium chelatase ChlI-like catalytic" evidence="1">
    <location>
        <begin position="204"/>
        <end position="384"/>
    </location>
</feature>
<evidence type="ECO:0000313" key="3">
    <source>
        <dbReference type="Proteomes" id="UP000297891"/>
    </source>
</evidence>
<dbReference type="InterPro" id="IPR045006">
    <property type="entry name" value="CHLI-like"/>
</dbReference>
<proteinExistence type="predicted"/>
<protein>
    <submittedName>
        <fullName evidence="2">ATP-binding protein</fullName>
    </submittedName>
</protein>
<dbReference type="OrthoDB" id="9813147at2"/>
<keyword evidence="2" id="KW-0067">ATP-binding</keyword>
<dbReference type="Proteomes" id="UP000297891">
    <property type="component" value="Unassembled WGS sequence"/>
</dbReference>
<name>A0A2M9Y297_9LEPT</name>
<dbReference type="InterPro" id="IPR027417">
    <property type="entry name" value="P-loop_NTPase"/>
</dbReference>
<dbReference type="RefSeq" id="WP_100790078.1">
    <property type="nucleotide sequence ID" value="NZ_NPDQ01000003.1"/>
</dbReference>
<dbReference type="InterPro" id="IPR020568">
    <property type="entry name" value="Ribosomal_Su5_D2-typ_SF"/>
</dbReference>
<dbReference type="SUPFAM" id="SSF54211">
    <property type="entry name" value="Ribosomal protein S5 domain 2-like"/>
    <property type="match status" value="1"/>
</dbReference>
<keyword evidence="3" id="KW-1185">Reference proteome</keyword>
<dbReference type="PANTHER" id="PTHR32039:SF7">
    <property type="entry name" value="COMPETENCE PROTEIN COMM"/>
    <property type="match status" value="1"/>
</dbReference>
<reference evidence="2" key="1">
    <citation type="journal article" date="2019" name="PLoS Negl. Trop. Dis.">
        <title>Revisiting the worldwide diversity of Leptospira species in the environment.</title>
        <authorList>
            <person name="Vincent A.T."/>
            <person name="Schiettekatte O."/>
            <person name="Bourhy P."/>
            <person name="Veyrier F.J."/>
            <person name="Picardeau M."/>
        </authorList>
    </citation>
    <scope>NUCLEOTIDE SEQUENCE [LARGE SCALE GENOMIC DNA]</scope>
    <source>
        <strain evidence="2">201800277</strain>
    </source>
</reference>
<keyword evidence="2" id="KW-0547">Nucleotide-binding</keyword>
<dbReference type="Pfam" id="PF13541">
    <property type="entry name" value="ChlI"/>
    <property type="match status" value="1"/>
</dbReference>
<evidence type="ECO:0000313" key="2">
    <source>
        <dbReference type="EMBL" id="TGK91676.1"/>
    </source>
</evidence>
<dbReference type="InterPro" id="IPR000523">
    <property type="entry name" value="Mg_chelatse_chII-like_cat_dom"/>
</dbReference>
<evidence type="ECO:0000259" key="1">
    <source>
        <dbReference type="Pfam" id="PF01078"/>
    </source>
</evidence>